<dbReference type="Pfam" id="PF00653">
    <property type="entry name" value="BIR"/>
    <property type="match status" value="2"/>
</dbReference>
<dbReference type="GO" id="GO:0061630">
    <property type="term" value="F:ubiquitin protein ligase activity"/>
    <property type="evidence" value="ECO:0007669"/>
    <property type="project" value="TreeGrafter"/>
</dbReference>
<evidence type="ECO:0000256" key="3">
    <source>
        <dbReference type="ARBA" id="ARBA00022833"/>
    </source>
</evidence>
<gene>
    <name evidence="7" type="ORF">JXQ802_LOCUS39656</name>
    <name evidence="6" type="ORF">PYM288_LOCUS25361</name>
</gene>
<dbReference type="GO" id="GO:0043027">
    <property type="term" value="F:cysteine-type endopeptidase inhibitor activity involved in apoptotic process"/>
    <property type="evidence" value="ECO:0007669"/>
    <property type="project" value="TreeGrafter"/>
</dbReference>
<dbReference type="InterPro" id="IPR013083">
    <property type="entry name" value="Znf_RING/FYVE/PHD"/>
</dbReference>
<keyword evidence="3" id="KW-0862">Zinc</keyword>
<dbReference type="GO" id="GO:0031398">
    <property type="term" value="P:positive regulation of protein ubiquitination"/>
    <property type="evidence" value="ECO:0007669"/>
    <property type="project" value="TreeGrafter"/>
</dbReference>
<dbReference type="GO" id="GO:0005634">
    <property type="term" value="C:nucleus"/>
    <property type="evidence" value="ECO:0007669"/>
    <property type="project" value="TreeGrafter"/>
</dbReference>
<evidence type="ECO:0000313" key="8">
    <source>
        <dbReference type="Proteomes" id="UP000663854"/>
    </source>
</evidence>
<dbReference type="Pfam" id="PF13920">
    <property type="entry name" value="zf-C3HC4_3"/>
    <property type="match status" value="1"/>
</dbReference>
<name>A0A814X652_9BILA</name>
<dbReference type="GO" id="GO:0008270">
    <property type="term" value="F:zinc ion binding"/>
    <property type="evidence" value="ECO:0007669"/>
    <property type="project" value="UniProtKB-KW"/>
</dbReference>
<proteinExistence type="inferred from homology"/>
<feature type="domain" description="RING-type" evidence="5">
    <location>
        <begin position="350"/>
        <end position="385"/>
    </location>
</feature>
<keyword evidence="2 4" id="KW-0863">Zinc-finger</keyword>
<dbReference type="EMBL" id="CAJNOL010002310">
    <property type="protein sequence ID" value="CAF1487358.1"/>
    <property type="molecule type" value="Genomic_DNA"/>
</dbReference>
<dbReference type="EMBL" id="CAJNOH010001376">
    <property type="protein sequence ID" value="CAF1210672.1"/>
    <property type="molecule type" value="Genomic_DNA"/>
</dbReference>
<dbReference type="CDD" id="cd00022">
    <property type="entry name" value="BIR"/>
    <property type="match status" value="2"/>
</dbReference>
<dbReference type="Proteomes" id="UP000663854">
    <property type="component" value="Unassembled WGS sequence"/>
</dbReference>
<comment type="similarity">
    <text evidence="1">Belongs to the IAP family.</text>
</comment>
<dbReference type="InterPro" id="IPR001370">
    <property type="entry name" value="BIR_rpt"/>
</dbReference>
<dbReference type="PROSITE" id="PS50143">
    <property type="entry name" value="BIR_REPEAT_2"/>
    <property type="match status" value="2"/>
</dbReference>
<dbReference type="SMART" id="SM00238">
    <property type="entry name" value="BIR"/>
    <property type="match status" value="2"/>
</dbReference>
<keyword evidence="2 4" id="KW-0479">Metal-binding</keyword>
<evidence type="ECO:0000256" key="2">
    <source>
        <dbReference type="ARBA" id="ARBA00022771"/>
    </source>
</evidence>
<dbReference type="Gene3D" id="1.10.1170.10">
    <property type="entry name" value="Inhibitor Of Apoptosis Protein (2mihbC-IAP-1), Chain A"/>
    <property type="match status" value="2"/>
</dbReference>
<dbReference type="Proteomes" id="UP000663870">
    <property type="component" value="Unassembled WGS sequence"/>
</dbReference>
<dbReference type="GO" id="GO:0043066">
    <property type="term" value="P:negative regulation of apoptotic process"/>
    <property type="evidence" value="ECO:0007669"/>
    <property type="project" value="TreeGrafter"/>
</dbReference>
<reference evidence="6" key="1">
    <citation type="submission" date="2021-02" db="EMBL/GenBank/DDBJ databases">
        <authorList>
            <person name="Nowell W R."/>
        </authorList>
    </citation>
    <scope>NUCLEOTIDE SEQUENCE</scope>
</reference>
<dbReference type="GO" id="GO:0051726">
    <property type="term" value="P:regulation of cell cycle"/>
    <property type="evidence" value="ECO:0007669"/>
    <property type="project" value="TreeGrafter"/>
</dbReference>
<dbReference type="Gene3D" id="3.30.40.10">
    <property type="entry name" value="Zinc/RING finger domain, C3HC4 (zinc finger)"/>
    <property type="match status" value="1"/>
</dbReference>
<dbReference type="PROSITE" id="PS50089">
    <property type="entry name" value="ZF_RING_2"/>
    <property type="match status" value="1"/>
</dbReference>
<dbReference type="SUPFAM" id="SSF57924">
    <property type="entry name" value="Inhibitor of apoptosis (IAP) repeat"/>
    <property type="match status" value="2"/>
</dbReference>
<dbReference type="AlphaFoldDB" id="A0A814X652"/>
<keyword evidence="9" id="KW-1185">Reference proteome</keyword>
<evidence type="ECO:0000256" key="4">
    <source>
        <dbReference type="PROSITE-ProRule" id="PRU00175"/>
    </source>
</evidence>
<dbReference type="InterPro" id="IPR001841">
    <property type="entry name" value="Znf_RING"/>
</dbReference>
<evidence type="ECO:0000259" key="5">
    <source>
        <dbReference type="PROSITE" id="PS50089"/>
    </source>
</evidence>
<evidence type="ECO:0000313" key="9">
    <source>
        <dbReference type="Proteomes" id="UP000663870"/>
    </source>
</evidence>
<sequence length="396" mass="45345">MTTTDIIQIEDITKQSSVDRSCSSVSNIEKEKKSIISKIDIPKQEILIEKKKYSLNESKTIQESRIHSLSHWPHFTPSNESMASAGWFSCNVNDRVICIYCNTICHEWTINDDPAEVHKRLAPLCPFVRSMSSIVENSPKISNNIFDEKFQPFHSKMVEISRREATFSNVNWTENSPSIESLVRAGFFFAGIGNLVTCFYCNGSLHKWSSNDNPIIEHARWFPHCIYAKHLCGNQLYEKIQTSKKKLMLIKNNKIDPDQLTRLVKARLDLPIVEHLRLQYSLVIIKRCIEDQFKIKNDDFKTDIDLTMACLILQKQIDIIKGSIDNLIIPSKSQQLDNSSQLLKQSLGECYICLTEEKQLACMPCGHLCACVPCGYALRSCPICRQNIQCFIRITS</sequence>
<accession>A0A814X652</accession>
<dbReference type="InterPro" id="IPR050784">
    <property type="entry name" value="IAP"/>
</dbReference>
<evidence type="ECO:0000256" key="1">
    <source>
        <dbReference type="ARBA" id="ARBA00006672"/>
    </source>
</evidence>
<dbReference type="PANTHER" id="PTHR10044:SF139">
    <property type="entry name" value="DEATH-ASSOCIATED INHIBITOR OF APOPTOSIS 2"/>
    <property type="match status" value="1"/>
</dbReference>
<organism evidence="6 8">
    <name type="scientific">Rotaria sordida</name>
    <dbReference type="NCBI Taxonomy" id="392033"/>
    <lineage>
        <taxon>Eukaryota</taxon>
        <taxon>Metazoa</taxon>
        <taxon>Spiralia</taxon>
        <taxon>Gnathifera</taxon>
        <taxon>Rotifera</taxon>
        <taxon>Eurotatoria</taxon>
        <taxon>Bdelloidea</taxon>
        <taxon>Philodinida</taxon>
        <taxon>Philodinidae</taxon>
        <taxon>Rotaria</taxon>
    </lineage>
</organism>
<protein>
    <recommendedName>
        <fullName evidence="5">RING-type domain-containing protein</fullName>
    </recommendedName>
</protein>
<evidence type="ECO:0000313" key="7">
    <source>
        <dbReference type="EMBL" id="CAF1487358.1"/>
    </source>
</evidence>
<dbReference type="GO" id="GO:0005737">
    <property type="term" value="C:cytoplasm"/>
    <property type="evidence" value="ECO:0007669"/>
    <property type="project" value="TreeGrafter"/>
</dbReference>
<comment type="caution">
    <text evidence="6">The sequence shown here is derived from an EMBL/GenBank/DDBJ whole genome shotgun (WGS) entry which is preliminary data.</text>
</comment>
<evidence type="ECO:0000313" key="6">
    <source>
        <dbReference type="EMBL" id="CAF1210672.1"/>
    </source>
</evidence>
<dbReference type="PANTHER" id="PTHR10044">
    <property type="entry name" value="INHIBITOR OF APOPTOSIS"/>
    <property type="match status" value="1"/>
</dbReference>